<evidence type="ECO:0000256" key="2">
    <source>
        <dbReference type="ARBA" id="ARBA00023002"/>
    </source>
</evidence>
<dbReference type="InterPro" id="IPR036291">
    <property type="entry name" value="NAD(P)-bd_dom_sf"/>
</dbReference>
<accession>A0AA39WPC9</accession>
<organism evidence="4 5">
    <name type="scientific">Immersiella caudata</name>
    <dbReference type="NCBI Taxonomy" id="314043"/>
    <lineage>
        <taxon>Eukaryota</taxon>
        <taxon>Fungi</taxon>
        <taxon>Dikarya</taxon>
        <taxon>Ascomycota</taxon>
        <taxon>Pezizomycotina</taxon>
        <taxon>Sordariomycetes</taxon>
        <taxon>Sordariomycetidae</taxon>
        <taxon>Sordariales</taxon>
        <taxon>Lasiosphaeriaceae</taxon>
        <taxon>Immersiella</taxon>
    </lineage>
</organism>
<keyword evidence="5" id="KW-1185">Reference proteome</keyword>
<feature type="domain" description="Enoyl reductase (ER)" evidence="3">
    <location>
        <begin position="1"/>
        <end position="306"/>
    </location>
</feature>
<dbReference type="InterPro" id="IPR013154">
    <property type="entry name" value="ADH-like_N"/>
</dbReference>
<dbReference type="SUPFAM" id="SSF51735">
    <property type="entry name" value="NAD(P)-binding Rossmann-fold domains"/>
    <property type="match status" value="1"/>
</dbReference>
<sequence length="312" mass="33983">MHVDFLAATFGGTAGCDFAGVIEAVGSKVQTAWKKGDRVAGMSRGAHSVQHEYGAFGEYCLAKEHALAKLCSLFPNQRQPSHQMWHFTIPDTMSFEEVSKFGVSVATIRAGLFQGQPLPLPLSGKQANVPFLVYGASTATGTLAVQYARLVGCTPVVATSSPVSFDLLKSLGADHVLDYNDPEVADKMKALTNNSLTAAISPESMGPKGGVVTYLLHTKHAREDVVNRYILAYTGLGDEFTIGPWYFPAKPEDKQYTAAFWHLTKKLLAREEIRPHPADVHEGGLEGIFDELQLLREKRVSGKKLVYTIDKA</sequence>
<proteinExistence type="inferred from homology"/>
<name>A0AA39WPC9_9PEZI</name>
<evidence type="ECO:0000259" key="3">
    <source>
        <dbReference type="SMART" id="SM00829"/>
    </source>
</evidence>
<reference evidence="4" key="1">
    <citation type="submission" date="2023-06" db="EMBL/GenBank/DDBJ databases">
        <title>Genome-scale phylogeny and comparative genomics of the fungal order Sordariales.</title>
        <authorList>
            <consortium name="Lawrence Berkeley National Laboratory"/>
            <person name="Hensen N."/>
            <person name="Bonometti L."/>
            <person name="Westerberg I."/>
            <person name="Brannstrom I.O."/>
            <person name="Guillou S."/>
            <person name="Cros-Aarteil S."/>
            <person name="Calhoun S."/>
            <person name="Haridas S."/>
            <person name="Kuo A."/>
            <person name="Mondo S."/>
            <person name="Pangilinan J."/>
            <person name="Riley R."/>
            <person name="Labutti K."/>
            <person name="Andreopoulos B."/>
            <person name="Lipzen A."/>
            <person name="Chen C."/>
            <person name="Yanf M."/>
            <person name="Daum C."/>
            <person name="Ng V."/>
            <person name="Clum A."/>
            <person name="Steindorff A."/>
            <person name="Ohm R."/>
            <person name="Martin F."/>
            <person name="Silar P."/>
            <person name="Natvig D."/>
            <person name="Lalanne C."/>
            <person name="Gautier V."/>
            <person name="Ament-Velasquez S.L."/>
            <person name="Kruys A."/>
            <person name="Hutchinson M.I."/>
            <person name="Powell A.J."/>
            <person name="Barry K."/>
            <person name="Miller A.N."/>
            <person name="Grigoriev I.V."/>
            <person name="Debuchy R."/>
            <person name="Gladieux P."/>
            <person name="Thoren M.H."/>
            <person name="Johannesson H."/>
        </authorList>
    </citation>
    <scope>NUCLEOTIDE SEQUENCE</scope>
    <source>
        <strain evidence="4">CBS 606.72</strain>
    </source>
</reference>
<dbReference type="InterPro" id="IPR011032">
    <property type="entry name" value="GroES-like_sf"/>
</dbReference>
<evidence type="ECO:0000313" key="4">
    <source>
        <dbReference type="EMBL" id="KAK0619109.1"/>
    </source>
</evidence>
<dbReference type="PANTHER" id="PTHR45348">
    <property type="entry name" value="HYPOTHETICAL OXIDOREDUCTASE (EUROFUNG)"/>
    <property type="match status" value="1"/>
</dbReference>
<dbReference type="Gene3D" id="3.90.180.10">
    <property type="entry name" value="Medium-chain alcohol dehydrogenases, catalytic domain"/>
    <property type="match status" value="1"/>
</dbReference>
<dbReference type="Pfam" id="PF00107">
    <property type="entry name" value="ADH_zinc_N"/>
    <property type="match status" value="1"/>
</dbReference>
<protein>
    <submittedName>
        <fullName evidence="4">Zinc-binding oxidoreductase ToxD</fullName>
    </submittedName>
</protein>
<evidence type="ECO:0000313" key="5">
    <source>
        <dbReference type="Proteomes" id="UP001175000"/>
    </source>
</evidence>
<dbReference type="InterPro" id="IPR013149">
    <property type="entry name" value="ADH-like_C"/>
</dbReference>
<dbReference type="Proteomes" id="UP001175000">
    <property type="component" value="Unassembled WGS sequence"/>
</dbReference>
<dbReference type="GO" id="GO:0016651">
    <property type="term" value="F:oxidoreductase activity, acting on NAD(P)H"/>
    <property type="evidence" value="ECO:0007669"/>
    <property type="project" value="InterPro"/>
</dbReference>
<evidence type="ECO:0000256" key="1">
    <source>
        <dbReference type="ARBA" id="ARBA00008072"/>
    </source>
</evidence>
<keyword evidence="2" id="KW-0560">Oxidoreductase</keyword>
<gene>
    <name evidence="4" type="ORF">B0T14DRAFT_537035</name>
</gene>
<dbReference type="Gene3D" id="3.40.50.720">
    <property type="entry name" value="NAD(P)-binding Rossmann-like Domain"/>
    <property type="match status" value="1"/>
</dbReference>
<dbReference type="InterPro" id="IPR020843">
    <property type="entry name" value="ER"/>
</dbReference>
<dbReference type="InterPro" id="IPR047122">
    <property type="entry name" value="Trans-enoyl_RdTase-like"/>
</dbReference>
<dbReference type="Pfam" id="PF08240">
    <property type="entry name" value="ADH_N"/>
    <property type="match status" value="1"/>
</dbReference>
<dbReference type="CDD" id="cd08249">
    <property type="entry name" value="enoyl_reductase_like"/>
    <property type="match status" value="1"/>
</dbReference>
<comment type="caution">
    <text evidence="4">The sequence shown here is derived from an EMBL/GenBank/DDBJ whole genome shotgun (WGS) entry which is preliminary data.</text>
</comment>
<dbReference type="SMART" id="SM00829">
    <property type="entry name" value="PKS_ER"/>
    <property type="match status" value="1"/>
</dbReference>
<comment type="similarity">
    <text evidence="1">Belongs to the zinc-containing alcohol dehydrogenase family.</text>
</comment>
<dbReference type="EMBL" id="JAULSU010000004">
    <property type="protein sequence ID" value="KAK0619109.1"/>
    <property type="molecule type" value="Genomic_DNA"/>
</dbReference>
<dbReference type="SUPFAM" id="SSF50129">
    <property type="entry name" value="GroES-like"/>
    <property type="match status" value="1"/>
</dbReference>
<dbReference type="AlphaFoldDB" id="A0AA39WPC9"/>
<dbReference type="PANTHER" id="PTHR45348:SF2">
    <property type="entry name" value="ZINC-TYPE ALCOHOL DEHYDROGENASE-LIKE PROTEIN C2E1P3.01"/>
    <property type="match status" value="1"/>
</dbReference>